<dbReference type="PROSITE" id="PS00892">
    <property type="entry name" value="HIT_1"/>
    <property type="match status" value="1"/>
</dbReference>
<dbReference type="SUPFAM" id="SSF54197">
    <property type="entry name" value="HIT-like"/>
    <property type="match status" value="1"/>
</dbReference>
<protein>
    <recommendedName>
        <fullName evidence="7">Bis(5'-adenosyl)-triphosphatase</fullName>
        <ecNumber evidence="7">3.6.1.29</ecNumber>
    </recommendedName>
</protein>
<evidence type="ECO:0000256" key="5">
    <source>
        <dbReference type="PIRSR" id="PIRSR639383-3"/>
    </source>
</evidence>
<feature type="short sequence motif" description="Histidine triad motif" evidence="6">
    <location>
        <begin position="106"/>
        <end position="110"/>
    </location>
</feature>
<feature type="coiled-coil region" evidence="8">
    <location>
        <begin position="122"/>
        <end position="167"/>
    </location>
</feature>
<keyword evidence="11" id="KW-1185">Reference proteome</keyword>
<comment type="cofactor">
    <cofactor evidence="7">
        <name>Mn(2+)</name>
        <dbReference type="ChEBI" id="CHEBI:29035"/>
    </cofactor>
</comment>
<feature type="active site" description="Tele-AMP-histidine intermediate" evidence="3">
    <location>
        <position position="108"/>
    </location>
</feature>
<sequence>MATAAAEQGSERQQYEFGPYPINANEVFAKTQLSFAFVNLKPIVPGHVLISPIRVVRRFADLTPAEVADLWGLAQLVGKTLEPHFGAQSLTLAIQDGPAAGQTVPHVHVHVLPRKPGDFENNDEVYDELDKSEAHLSKLSEKLDLDKERVVRTREEMAAEAAELRKLFADS</sequence>
<feature type="binding site" evidence="4">
    <location>
        <position position="95"/>
    </location>
    <ligand>
        <name>substrate</name>
    </ligand>
</feature>
<gene>
    <name evidence="10" type="ORF">BQ4739_LOCUS1013</name>
</gene>
<dbReference type="EMBL" id="FNXT01000067">
    <property type="protein sequence ID" value="SZX60470.1"/>
    <property type="molecule type" value="Genomic_DNA"/>
</dbReference>
<keyword evidence="2 7" id="KW-0378">Hydrolase</keyword>
<dbReference type="Gene3D" id="3.30.428.10">
    <property type="entry name" value="HIT-like"/>
    <property type="match status" value="1"/>
</dbReference>
<evidence type="ECO:0000256" key="7">
    <source>
        <dbReference type="RuleBase" id="RU366076"/>
    </source>
</evidence>
<dbReference type="PROSITE" id="PS51084">
    <property type="entry name" value="HIT_2"/>
    <property type="match status" value="1"/>
</dbReference>
<dbReference type="InterPro" id="IPR019808">
    <property type="entry name" value="Histidine_triad_CS"/>
</dbReference>
<name>A0A383V6B9_TETOB</name>
<evidence type="ECO:0000256" key="6">
    <source>
        <dbReference type="PROSITE-ProRule" id="PRU00464"/>
    </source>
</evidence>
<accession>A0A383V6B9</accession>
<evidence type="ECO:0000256" key="3">
    <source>
        <dbReference type="PIRSR" id="PIRSR639383-1"/>
    </source>
</evidence>
<dbReference type="InterPro" id="IPR051884">
    <property type="entry name" value="Bis(5'-adenosyl)-TPase_reg"/>
</dbReference>
<evidence type="ECO:0000313" key="10">
    <source>
        <dbReference type="EMBL" id="SZX60470.1"/>
    </source>
</evidence>
<feature type="binding site" evidence="4">
    <location>
        <position position="110"/>
    </location>
    <ligand>
        <name>substrate</name>
    </ligand>
</feature>
<dbReference type="GO" id="GO:0047710">
    <property type="term" value="F:bis(5'-adenosyl)-triphosphatase activity"/>
    <property type="evidence" value="ECO:0007669"/>
    <property type="project" value="UniProtKB-UniRule"/>
</dbReference>
<comment type="catalytic activity">
    <reaction evidence="7">
        <text>P(1),P(3)-bis(5'-adenosyl) triphosphate + H2O = AMP + ADP + 2 H(+)</text>
        <dbReference type="Rhea" id="RHEA:13893"/>
        <dbReference type="ChEBI" id="CHEBI:15377"/>
        <dbReference type="ChEBI" id="CHEBI:15378"/>
        <dbReference type="ChEBI" id="CHEBI:58529"/>
        <dbReference type="ChEBI" id="CHEBI:456215"/>
        <dbReference type="ChEBI" id="CHEBI:456216"/>
        <dbReference type="EC" id="3.6.1.29"/>
    </reaction>
</comment>
<dbReference type="PANTHER" id="PTHR46243:SF1">
    <property type="entry name" value="BIS(5'-ADENOSYL)-TRIPHOSPHATASE"/>
    <property type="match status" value="1"/>
</dbReference>
<evidence type="ECO:0000259" key="9">
    <source>
        <dbReference type="PROSITE" id="PS51084"/>
    </source>
</evidence>
<dbReference type="InterPro" id="IPR039383">
    <property type="entry name" value="FHIT"/>
</dbReference>
<dbReference type="GO" id="GO:0047627">
    <property type="term" value="F:adenylylsulfatase activity"/>
    <property type="evidence" value="ECO:0007669"/>
    <property type="project" value="UniProtKB-ARBA"/>
</dbReference>
<feature type="site" description="Important for induction of apoptosis" evidence="5">
    <location>
        <position position="126"/>
    </location>
</feature>
<dbReference type="EC" id="3.6.1.29" evidence="7"/>
<dbReference type="InterPro" id="IPR011146">
    <property type="entry name" value="HIT-like"/>
</dbReference>
<dbReference type="STRING" id="3088.A0A383V6B9"/>
<dbReference type="GO" id="GO:0000166">
    <property type="term" value="F:nucleotide binding"/>
    <property type="evidence" value="ECO:0007669"/>
    <property type="project" value="UniProtKB-KW"/>
</dbReference>
<feature type="binding site" evidence="4">
    <location>
        <position position="39"/>
    </location>
    <ligand>
        <name>substrate</name>
    </ligand>
</feature>
<dbReference type="AlphaFoldDB" id="A0A383V6B9"/>
<organism evidence="10 11">
    <name type="scientific">Tetradesmus obliquus</name>
    <name type="common">Green alga</name>
    <name type="synonym">Acutodesmus obliquus</name>
    <dbReference type="NCBI Taxonomy" id="3088"/>
    <lineage>
        <taxon>Eukaryota</taxon>
        <taxon>Viridiplantae</taxon>
        <taxon>Chlorophyta</taxon>
        <taxon>core chlorophytes</taxon>
        <taxon>Chlorophyceae</taxon>
        <taxon>CS clade</taxon>
        <taxon>Sphaeropleales</taxon>
        <taxon>Scenedesmaceae</taxon>
        <taxon>Tetradesmus</taxon>
    </lineage>
</organism>
<keyword evidence="8" id="KW-0175">Coiled coil</keyword>
<evidence type="ECO:0000256" key="4">
    <source>
        <dbReference type="PIRSR" id="PIRSR639383-2"/>
    </source>
</evidence>
<dbReference type="Pfam" id="PF01230">
    <property type="entry name" value="HIT"/>
    <property type="match status" value="1"/>
</dbReference>
<keyword evidence="1 7" id="KW-0547">Nucleotide-binding</keyword>
<reference evidence="10 11" key="1">
    <citation type="submission" date="2016-10" db="EMBL/GenBank/DDBJ databases">
        <authorList>
            <person name="Cai Z."/>
        </authorList>
    </citation>
    <scope>NUCLEOTIDE SEQUENCE [LARGE SCALE GENOMIC DNA]</scope>
</reference>
<dbReference type="CDD" id="cd01275">
    <property type="entry name" value="FHIT"/>
    <property type="match status" value="1"/>
</dbReference>
<evidence type="ECO:0000256" key="2">
    <source>
        <dbReference type="ARBA" id="ARBA00022801"/>
    </source>
</evidence>
<dbReference type="InterPro" id="IPR036265">
    <property type="entry name" value="HIT-like_sf"/>
</dbReference>
<dbReference type="Proteomes" id="UP000256970">
    <property type="component" value="Unassembled WGS sequence"/>
</dbReference>
<dbReference type="PANTHER" id="PTHR46243">
    <property type="entry name" value="BIS(5'-ADENOSYL)-TRIPHOSPHATASE"/>
    <property type="match status" value="1"/>
</dbReference>
<evidence type="ECO:0000256" key="1">
    <source>
        <dbReference type="ARBA" id="ARBA00022741"/>
    </source>
</evidence>
<feature type="binding site" evidence="4">
    <location>
        <begin position="101"/>
        <end position="104"/>
    </location>
    <ligand>
        <name>substrate</name>
    </ligand>
</feature>
<feature type="domain" description="HIT" evidence="9">
    <location>
        <begin position="13"/>
        <end position="121"/>
    </location>
</feature>
<evidence type="ECO:0000313" key="11">
    <source>
        <dbReference type="Proteomes" id="UP000256970"/>
    </source>
</evidence>
<proteinExistence type="predicted"/>
<evidence type="ECO:0000256" key="8">
    <source>
        <dbReference type="SAM" id="Coils"/>
    </source>
</evidence>
<dbReference type="FunFam" id="3.30.428.10:FF:000011">
    <property type="entry name" value="Fragile histidine triad"/>
    <property type="match status" value="1"/>
</dbReference>